<dbReference type="RefSeq" id="WP_110804207.1">
    <property type="nucleotide sequence ID" value="NZ_QJTK01000001.1"/>
</dbReference>
<feature type="compositionally biased region" description="Basic and acidic residues" evidence="1">
    <location>
        <begin position="117"/>
        <end position="138"/>
    </location>
</feature>
<keyword evidence="4" id="KW-1185">Reference proteome</keyword>
<dbReference type="Proteomes" id="UP000247727">
    <property type="component" value="Unassembled WGS sequence"/>
</dbReference>
<evidence type="ECO:0000259" key="2">
    <source>
        <dbReference type="Pfam" id="PF24891"/>
    </source>
</evidence>
<comment type="caution">
    <text evidence="3">The sequence shown here is derived from an EMBL/GenBank/DDBJ whole genome shotgun (WGS) entry which is preliminary data.</text>
</comment>
<gene>
    <name evidence="3" type="ORF">C8J30_101608</name>
</gene>
<feature type="region of interest" description="Disordered" evidence="1">
    <location>
        <begin position="116"/>
        <end position="138"/>
    </location>
</feature>
<protein>
    <recommendedName>
        <fullName evidence="2">DUF7742 domain-containing protein</fullName>
    </recommendedName>
</protein>
<dbReference type="OrthoDB" id="7863415at2"/>
<dbReference type="InterPro" id="IPR056644">
    <property type="entry name" value="DUF7742"/>
</dbReference>
<dbReference type="AlphaFoldDB" id="A0A318U3Z5"/>
<dbReference type="Pfam" id="PF24891">
    <property type="entry name" value="DUF7742"/>
    <property type="match status" value="1"/>
</dbReference>
<reference evidence="3 4" key="1">
    <citation type="submission" date="2018-06" db="EMBL/GenBank/DDBJ databases">
        <title>Genomic Encyclopedia of Type Strains, Phase III (KMG-III): the genomes of soil and plant-associated and newly described type strains.</title>
        <authorList>
            <person name="Whitman W."/>
        </authorList>
    </citation>
    <scope>NUCLEOTIDE SEQUENCE [LARGE SCALE GENOMIC DNA]</scope>
    <source>
        <strain evidence="3 4">JA737</strain>
    </source>
</reference>
<feature type="domain" description="DUF7742" evidence="2">
    <location>
        <begin position="2"/>
        <end position="86"/>
    </location>
</feature>
<accession>A0A318U3Z5</accession>
<organism evidence="3 4">
    <name type="scientific">Rhodobacter viridis</name>
    <dbReference type="NCBI Taxonomy" id="1054202"/>
    <lineage>
        <taxon>Bacteria</taxon>
        <taxon>Pseudomonadati</taxon>
        <taxon>Pseudomonadota</taxon>
        <taxon>Alphaproteobacteria</taxon>
        <taxon>Rhodobacterales</taxon>
        <taxon>Rhodobacter group</taxon>
        <taxon>Rhodobacter</taxon>
    </lineage>
</organism>
<evidence type="ECO:0000256" key="1">
    <source>
        <dbReference type="SAM" id="MobiDB-lite"/>
    </source>
</evidence>
<evidence type="ECO:0000313" key="4">
    <source>
        <dbReference type="Proteomes" id="UP000247727"/>
    </source>
</evidence>
<name>A0A318U3Z5_9RHOB</name>
<dbReference type="EMBL" id="QJTK01000001">
    <property type="protein sequence ID" value="PYF13220.1"/>
    <property type="molecule type" value="Genomic_DNA"/>
</dbReference>
<sequence length="138" mass="15328">MRPILIDDLLIAAHAVAAVEVAARPAVLAQWLREAHWADLYRKRLARSHPRWGNGSLMARALREPALRGLRPDQAEIDHLAEVIAAVQHWRARGLCTGGQLPYLRGEACVRLTQSQGERHVQNPREGGCHRSGVDADL</sequence>
<evidence type="ECO:0000313" key="3">
    <source>
        <dbReference type="EMBL" id="PYF13220.1"/>
    </source>
</evidence>
<proteinExistence type="predicted"/>